<keyword evidence="2" id="KW-1185">Reference proteome</keyword>
<organism evidence="1 2">
    <name type="scientific">Rhodovibrio salinarum</name>
    <dbReference type="NCBI Taxonomy" id="1087"/>
    <lineage>
        <taxon>Bacteria</taxon>
        <taxon>Pseudomonadati</taxon>
        <taxon>Pseudomonadota</taxon>
        <taxon>Alphaproteobacteria</taxon>
        <taxon>Rhodospirillales</taxon>
        <taxon>Rhodovibrionaceae</taxon>
        <taxon>Rhodovibrio</taxon>
    </lineage>
</organism>
<dbReference type="EMBL" id="NRRE01000026">
    <property type="protein sequence ID" value="MBK1698057.1"/>
    <property type="molecule type" value="Genomic_DNA"/>
</dbReference>
<protein>
    <submittedName>
        <fullName evidence="1">Uncharacterized protein</fullName>
    </submittedName>
</protein>
<proteinExistence type="predicted"/>
<evidence type="ECO:0000313" key="1">
    <source>
        <dbReference type="EMBL" id="MBK1698057.1"/>
    </source>
</evidence>
<comment type="caution">
    <text evidence="1">The sequence shown here is derived from an EMBL/GenBank/DDBJ whole genome shotgun (WGS) entry which is preliminary data.</text>
</comment>
<dbReference type="Proteomes" id="UP000778970">
    <property type="component" value="Unassembled WGS sequence"/>
</dbReference>
<reference evidence="1" key="2">
    <citation type="journal article" date="2020" name="Microorganisms">
        <title>Osmotic Adaptation and Compatible Solute Biosynthesis of Phototrophic Bacteria as Revealed from Genome Analyses.</title>
        <authorList>
            <person name="Imhoff J.F."/>
            <person name="Rahn T."/>
            <person name="Kunzel S."/>
            <person name="Keller A."/>
            <person name="Neulinger S.C."/>
        </authorList>
    </citation>
    <scope>NUCLEOTIDE SEQUENCE</scope>
    <source>
        <strain evidence="1">DSM 9154</strain>
    </source>
</reference>
<reference evidence="1" key="1">
    <citation type="submission" date="2017-08" db="EMBL/GenBank/DDBJ databases">
        <authorList>
            <person name="Imhoff J.F."/>
            <person name="Rahn T."/>
            <person name="Kuenzel S."/>
            <person name="Neulinger S.C."/>
        </authorList>
    </citation>
    <scope>NUCLEOTIDE SEQUENCE</scope>
    <source>
        <strain evidence="1">DSM 9154</strain>
    </source>
</reference>
<gene>
    <name evidence="1" type="ORF">CKO21_12485</name>
</gene>
<accession>A0A934QJY7</accession>
<dbReference type="RefSeq" id="WP_027288797.1">
    <property type="nucleotide sequence ID" value="NZ_NRRE01000026.1"/>
</dbReference>
<name>A0A934QJY7_9PROT</name>
<dbReference type="AlphaFoldDB" id="A0A934QJY7"/>
<evidence type="ECO:0000313" key="2">
    <source>
        <dbReference type="Proteomes" id="UP000778970"/>
    </source>
</evidence>
<sequence>MSSDRPVTAHDVQRIVGQLDDARAAEVVATKATVSELVAAYQWVNSNDTPGLHEARSPKVKRLCDILDQPGLGDEEI</sequence>